<name>A0AAN7PAY6_9COLE</name>
<proteinExistence type="predicted"/>
<sequence>MCSHTLTKYTQKPSDVKKLAYGTSEEYPVNIDAVWGSLSTESCHSHLEELCCLMDIPPMDYRKFHKIKENLADVSIYIDMNICFLILLREYICWHDNMIEEFAEAGKEEAKIASENGNIDDDGIPYITVYLDGGWSKRSCGHNYDAASGSAVIIGKATKKVLFMGVRNKFCYVCAAAHHKKKSAGDHRCYRNWNATSTSMEADIIVEGFNKSINMHVVRYKYFIADGDSSTFPNLRTKVPYGPSIMKTECKNHVIKNYSKHLYNLKNDKSIQTNKFLTIASIKKLVDVAKYQIHHNKSHGSLESLRDDLANGPYHVFGDHTKCVDYYCQKDGLNLVEEMKSCALFQRVEGKYMIL</sequence>
<evidence type="ECO:0000259" key="1">
    <source>
        <dbReference type="Pfam" id="PF20700"/>
    </source>
</evidence>
<dbReference type="EMBL" id="JARPUR010000003">
    <property type="protein sequence ID" value="KAK4880779.1"/>
    <property type="molecule type" value="Genomic_DNA"/>
</dbReference>
<reference evidence="3" key="1">
    <citation type="submission" date="2023-01" db="EMBL/GenBank/DDBJ databases">
        <title>Key to firefly adult light organ development and bioluminescence: homeobox transcription factors regulate luciferase expression and transportation to peroxisome.</title>
        <authorList>
            <person name="Fu X."/>
        </authorList>
    </citation>
    <scope>NUCLEOTIDE SEQUENCE [LARGE SCALE GENOMIC DNA]</scope>
</reference>
<gene>
    <name evidence="2" type="ORF">RN001_008925</name>
</gene>
<dbReference type="InterPro" id="IPR049012">
    <property type="entry name" value="Mutator_transp_dom"/>
</dbReference>
<dbReference type="Proteomes" id="UP001353858">
    <property type="component" value="Unassembled WGS sequence"/>
</dbReference>
<evidence type="ECO:0000313" key="3">
    <source>
        <dbReference type="Proteomes" id="UP001353858"/>
    </source>
</evidence>
<organism evidence="2 3">
    <name type="scientific">Aquatica leii</name>
    <dbReference type="NCBI Taxonomy" id="1421715"/>
    <lineage>
        <taxon>Eukaryota</taxon>
        <taxon>Metazoa</taxon>
        <taxon>Ecdysozoa</taxon>
        <taxon>Arthropoda</taxon>
        <taxon>Hexapoda</taxon>
        <taxon>Insecta</taxon>
        <taxon>Pterygota</taxon>
        <taxon>Neoptera</taxon>
        <taxon>Endopterygota</taxon>
        <taxon>Coleoptera</taxon>
        <taxon>Polyphaga</taxon>
        <taxon>Elateriformia</taxon>
        <taxon>Elateroidea</taxon>
        <taxon>Lampyridae</taxon>
        <taxon>Luciolinae</taxon>
        <taxon>Aquatica</taxon>
    </lineage>
</organism>
<dbReference type="Pfam" id="PF20700">
    <property type="entry name" value="Mutator"/>
    <property type="match status" value="1"/>
</dbReference>
<feature type="domain" description="Mutator-like transposase" evidence="1">
    <location>
        <begin position="95"/>
        <end position="328"/>
    </location>
</feature>
<keyword evidence="3" id="KW-1185">Reference proteome</keyword>
<accession>A0AAN7PAY6</accession>
<dbReference type="AlphaFoldDB" id="A0AAN7PAY6"/>
<evidence type="ECO:0000313" key="2">
    <source>
        <dbReference type="EMBL" id="KAK4880779.1"/>
    </source>
</evidence>
<protein>
    <recommendedName>
        <fullName evidence="1">Mutator-like transposase domain-containing protein</fullName>
    </recommendedName>
</protein>
<comment type="caution">
    <text evidence="2">The sequence shown here is derived from an EMBL/GenBank/DDBJ whole genome shotgun (WGS) entry which is preliminary data.</text>
</comment>